<dbReference type="GO" id="GO:0016787">
    <property type="term" value="F:hydrolase activity"/>
    <property type="evidence" value="ECO:0007669"/>
    <property type="project" value="UniProtKB-KW"/>
</dbReference>
<keyword evidence="1" id="KW-0378">Hydrolase</keyword>
<dbReference type="SUPFAM" id="SSF53474">
    <property type="entry name" value="alpha/beta-Hydrolases"/>
    <property type="match status" value="1"/>
</dbReference>
<evidence type="ECO:0000313" key="1">
    <source>
        <dbReference type="EMBL" id="MFD1045994.1"/>
    </source>
</evidence>
<reference evidence="2" key="1">
    <citation type="journal article" date="2019" name="Int. J. Syst. Evol. Microbiol.">
        <title>The Global Catalogue of Microorganisms (GCM) 10K type strain sequencing project: providing services to taxonomists for standard genome sequencing and annotation.</title>
        <authorList>
            <consortium name="The Broad Institute Genomics Platform"/>
            <consortium name="The Broad Institute Genome Sequencing Center for Infectious Disease"/>
            <person name="Wu L."/>
            <person name="Ma J."/>
        </authorList>
    </citation>
    <scope>NUCLEOTIDE SEQUENCE [LARGE SCALE GENOMIC DNA]</scope>
    <source>
        <strain evidence="2">JCM 31486</strain>
    </source>
</reference>
<organism evidence="1 2">
    <name type="scientific">Kibdelosporangium lantanae</name>
    <dbReference type="NCBI Taxonomy" id="1497396"/>
    <lineage>
        <taxon>Bacteria</taxon>
        <taxon>Bacillati</taxon>
        <taxon>Actinomycetota</taxon>
        <taxon>Actinomycetes</taxon>
        <taxon>Pseudonocardiales</taxon>
        <taxon>Pseudonocardiaceae</taxon>
        <taxon>Kibdelosporangium</taxon>
    </lineage>
</organism>
<gene>
    <name evidence="1" type="ORF">ACFQ1S_10680</name>
</gene>
<name>A0ABW3M8P6_9PSEU</name>
<dbReference type="Gene3D" id="3.40.50.1820">
    <property type="entry name" value="alpha/beta hydrolase"/>
    <property type="match status" value="1"/>
</dbReference>
<evidence type="ECO:0000313" key="2">
    <source>
        <dbReference type="Proteomes" id="UP001597045"/>
    </source>
</evidence>
<sequence length="118" mass="12693">LAAAEARPPASIAAKACLMPAMHVTIANDMIAPPTSNAELIAKNWAGPAQLRELPHGNHLGFTEGRHWSQLLLPGKGERKTQRVARALLTAFFLTHLTGTDEYAEFLEDDVKGAPLVS</sequence>
<protein>
    <submittedName>
        <fullName evidence="1">Alpha/beta hydrolase</fullName>
    </submittedName>
</protein>
<keyword evidence="2" id="KW-1185">Reference proteome</keyword>
<dbReference type="InterPro" id="IPR029058">
    <property type="entry name" value="AB_hydrolase_fold"/>
</dbReference>
<dbReference type="Proteomes" id="UP001597045">
    <property type="component" value="Unassembled WGS sequence"/>
</dbReference>
<proteinExistence type="predicted"/>
<comment type="caution">
    <text evidence="1">The sequence shown here is derived from an EMBL/GenBank/DDBJ whole genome shotgun (WGS) entry which is preliminary data.</text>
</comment>
<feature type="non-terminal residue" evidence="1">
    <location>
        <position position="1"/>
    </location>
</feature>
<accession>A0ABW3M8P6</accession>
<dbReference type="EMBL" id="JBHTIS010000480">
    <property type="protein sequence ID" value="MFD1045994.1"/>
    <property type="molecule type" value="Genomic_DNA"/>
</dbReference>